<dbReference type="Proteomes" id="UP000035680">
    <property type="component" value="Unassembled WGS sequence"/>
</dbReference>
<evidence type="ECO:0000256" key="2">
    <source>
        <dbReference type="SAM" id="SignalP"/>
    </source>
</evidence>
<feature type="signal peptide" evidence="2">
    <location>
        <begin position="1"/>
        <end position="28"/>
    </location>
</feature>
<accession>A0A0K0G4S7</accession>
<reference evidence="4" key="2">
    <citation type="submission" date="2015-08" db="UniProtKB">
        <authorList>
            <consortium name="WormBaseParasite"/>
        </authorList>
    </citation>
    <scope>IDENTIFICATION</scope>
</reference>
<sequence>MEKHISPKKVLNLKILLIEFLLFDLSTMQMQYMPGSFLADQFLSAVTAYGPGINVFTPWTYVDLAYDNIPFIGKFPVLGKDGTSSYAIMSPQQLKEGNPMPPIYLAKPLPPHVPEPVEVVAVPLDEEALHGEPLFPKELPLPWAKTKQTNKERDENTGDSLKNPFTSSEMNLSEEEGSKRRQIKRKQFFYFK</sequence>
<feature type="region of interest" description="Disordered" evidence="1">
    <location>
        <begin position="142"/>
        <end position="180"/>
    </location>
</feature>
<feature type="compositionally biased region" description="Polar residues" evidence="1">
    <location>
        <begin position="158"/>
        <end position="171"/>
    </location>
</feature>
<feature type="chain" id="PRO_5005330510" evidence="2">
    <location>
        <begin position="29"/>
        <end position="192"/>
    </location>
</feature>
<dbReference type="AlphaFoldDB" id="A0A0K0G4S7"/>
<organism evidence="3 4">
    <name type="scientific">Strongyloides venezuelensis</name>
    <name type="common">Threadworm</name>
    <dbReference type="NCBI Taxonomy" id="75913"/>
    <lineage>
        <taxon>Eukaryota</taxon>
        <taxon>Metazoa</taxon>
        <taxon>Ecdysozoa</taxon>
        <taxon>Nematoda</taxon>
        <taxon>Chromadorea</taxon>
        <taxon>Rhabditida</taxon>
        <taxon>Tylenchina</taxon>
        <taxon>Panagrolaimomorpha</taxon>
        <taxon>Strongyloidoidea</taxon>
        <taxon>Strongyloididae</taxon>
        <taxon>Strongyloides</taxon>
    </lineage>
</organism>
<name>A0A0K0G4S7_STRVS</name>
<protein>
    <submittedName>
        <fullName evidence="4">PSP domain-containing protein</fullName>
    </submittedName>
</protein>
<keyword evidence="3" id="KW-1185">Reference proteome</keyword>
<keyword evidence="2" id="KW-0732">Signal</keyword>
<dbReference type="WBParaSite" id="SVE_1973800.1">
    <property type="protein sequence ID" value="SVE_1973800.1"/>
    <property type="gene ID" value="SVE_1973800"/>
</dbReference>
<evidence type="ECO:0000313" key="3">
    <source>
        <dbReference type="Proteomes" id="UP000035680"/>
    </source>
</evidence>
<proteinExistence type="predicted"/>
<evidence type="ECO:0000313" key="4">
    <source>
        <dbReference type="WBParaSite" id="SVE_1973800.1"/>
    </source>
</evidence>
<evidence type="ECO:0000256" key="1">
    <source>
        <dbReference type="SAM" id="MobiDB-lite"/>
    </source>
</evidence>
<reference evidence="3" key="1">
    <citation type="submission" date="2014-07" db="EMBL/GenBank/DDBJ databases">
        <authorList>
            <person name="Martin A.A"/>
            <person name="De Silva N."/>
        </authorList>
    </citation>
    <scope>NUCLEOTIDE SEQUENCE</scope>
</reference>